<evidence type="ECO:0000259" key="1">
    <source>
        <dbReference type="Pfam" id="PF12867"/>
    </source>
</evidence>
<dbReference type="KEGG" id="bda:FSZ17_20230"/>
<organism evidence="2 3">
    <name type="scientific">Cytobacillus dafuensis</name>
    <name type="common">Bacillus dafuensis</name>
    <dbReference type="NCBI Taxonomy" id="1742359"/>
    <lineage>
        <taxon>Bacteria</taxon>
        <taxon>Bacillati</taxon>
        <taxon>Bacillota</taxon>
        <taxon>Bacilli</taxon>
        <taxon>Bacillales</taxon>
        <taxon>Bacillaceae</taxon>
        <taxon>Cytobacillus</taxon>
    </lineage>
</organism>
<dbReference type="EMBL" id="CP042593">
    <property type="protein sequence ID" value="QED49402.1"/>
    <property type="molecule type" value="Genomic_DNA"/>
</dbReference>
<dbReference type="RefSeq" id="WP_057773737.1">
    <property type="nucleotide sequence ID" value="NZ_CP042593.1"/>
</dbReference>
<proteinExistence type="predicted"/>
<dbReference type="STRING" id="1742359.GCA_001439625_03577"/>
<evidence type="ECO:0000313" key="3">
    <source>
        <dbReference type="Proteomes" id="UP000321555"/>
    </source>
</evidence>
<dbReference type="SUPFAM" id="SSF109854">
    <property type="entry name" value="DinB/YfiT-like putative metalloenzymes"/>
    <property type="match status" value="1"/>
</dbReference>
<keyword evidence="3" id="KW-1185">Reference proteome</keyword>
<name>A0A5B8Z8G8_CYTDA</name>
<dbReference type="Gene3D" id="1.20.120.450">
    <property type="entry name" value="dinb family like domain"/>
    <property type="match status" value="1"/>
</dbReference>
<dbReference type="InterPro" id="IPR024775">
    <property type="entry name" value="DinB-like"/>
</dbReference>
<protein>
    <submittedName>
        <fullName evidence="2">DinB family protein</fullName>
    </submittedName>
</protein>
<dbReference type="Pfam" id="PF12867">
    <property type="entry name" value="DinB_2"/>
    <property type="match status" value="1"/>
</dbReference>
<gene>
    <name evidence="2" type="ORF">FSZ17_20230</name>
</gene>
<sequence length="154" mass="18028">MKQRHEVLFTQLESYRSEILHVLENVSEEDAEIVPKDFNNNIRWNLGHIYLDQNLWIQAVTKEKADVPEQFHSWFGFGTSPANFTPETPSLEELKSLLQKQPSQIKKKYGERLEEEFAPTEMGMHTIEQVLIRTIFHEGIHLQAILNLKKSIND</sequence>
<dbReference type="Proteomes" id="UP000321555">
    <property type="component" value="Chromosome"/>
</dbReference>
<dbReference type="InterPro" id="IPR034660">
    <property type="entry name" value="DinB/YfiT-like"/>
</dbReference>
<accession>A0A5B8Z8G8</accession>
<dbReference type="AlphaFoldDB" id="A0A5B8Z8G8"/>
<feature type="domain" description="DinB-like" evidence="1">
    <location>
        <begin position="11"/>
        <end position="145"/>
    </location>
</feature>
<reference evidence="3" key="1">
    <citation type="submission" date="2019-08" db="EMBL/GenBank/DDBJ databases">
        <authorList>
            <person name="Zheng X."/>
        </authorList>
    </citation>
    <scope>NUCLEOTIDE SEQUENCE [LARGE SCALE GENOMIC DNA]</scope>
    <source>
        <strain evidence="3">FJAT-25496</strain>
    </source>
</reference>
<evidence type="ECO:0000313" key="2">
    <source>
        <dbReference type="EMBL" id="QED49402.1"/>
    </source>
</evidence>
<dbReference type="OrthoDB" id="4295522at2"/>